<keyword evidence="3" id="KW-1185">Reference proteome</keyword>
<feature type="region of interest" description="Disordered" evidence="1">
    <location>
        <begin position="394"/>
        <end position="413"/>
    </location>
</feature>
<protein>
    <submittedName>
        <fullName evidence="2">Uncharacterized protein</fullName>
    </submittedName>
</protein>
<dbReference type="EMBL" id="JACHHQ010000005">
    <property type="protein sequence ID" value="MBB5200539.1"/>
    <property type="molecule type" value="Genomic_DNA"/>
</dbReference>
<proteinExistence type="predicted"/>
<feature type="region of interest" description="Disordered" evidence="1">
    <location>
        <begin position="249"/>
        <end position="269"/>
    </location>
</feature>
<accession>A0A840RVS3</accession>
<name>A0A840RVS3_9BURK</name>
<gene>
    <name evidence="2" type="ORF">HNR39_002381</name>
</gene>
<dbReference type="AlphaFoldDB" id="A0A840RVS3"/>
<dbReference type="RefSeq" id="WP_168055962.1">
    <property type="nucleotide sequence ID" value="NZ_JAAOZT010000007.1"/>
</dbReference>
<evidence type="ECO:0000313" key="2">
    <source>
        <dbReference type="EMBL" id="MBB5200539.1"/>
    </source>
</evidence>
<sequence>MIDLALPGYLATSHAARNDFASYVQTMRRLQKLIEVLWRNSMVTPAASSSSAPILNRIQAGTPLNNKVRAGSINVLDLCTSFIGAGLSVSEFFKNNKNNHNNNSLIIGSKIRNVKGSGGTNPVDKNSALNNENSRENVNGVELVLKKTFRNEGYLASIRLTKTEDSRSLLADEKSENTIRSLAIFSNAMLTKSVPLNALQLQTYPLPPTPMVQENCNVRLAKHVSLINQLALKDDTPVLSPPTSSVSAKVNASVSNGGQPANAAATVESPNPMQRFEGYSFPYQDPLFHTVGLRGNDTPVHLRVRHSPEADGSGPVAADSNNRKVHIYAPDNSSKPEVFSDKNALRERVVQSNHADDLKSSPGPLFNSDGTAGTSKLTTWYYTYDEQNQLTPTDLAHSPHKEEIPSKVGDGSSWGRGAATAVRKFISVPLQAIFEGIKSFFRS</sequence>
<organism evidence="2 3">
    <name type="scientific">Glaciimonas immobilis</name>
    <dbReference type="NCBI Taxonomy" id="728004"/>
    <lineage>
        <taxon>Bacteria</taxon>
        <taxon>Pseudomonadati</taxon>
        <taxon>Pseudomonadota</taxon>
        <taxon>Betaproteobacteria</taxon>
        <taxon>Burkholderiales</taxon>
        <taxon>Oxalobacteraceae</taxon>
        <taxon>Glaciimonas</taxon>
    </lineage>
</organism>
<evidence type="ECO:0000313" key="3">
    <source>
        <dbReference type="Proteomes" id="UP000571084"/>
    </source>
</evidence>
<comment type="caution">
    <text evidence="2">The sequence shown here is derived from an EMBL/GenBank/DDBJ whole genome shotgun (WGS) entry which is preliminary data.</text>
</comment>
<evidence type="ECO:0000256" key="1">
    <source>
        <dbReference type="SAM" id="MobiDB-lite"/>
    </source>
</evidence>
<reference evidence="2 3" key="1">
    <citation type="submission" date="2020-08" db="EMBL/GenBank/DDBJ databases">
        <title>Genomic Encyclopedia of Type Strains, Phase IV (KMG-IV): sequencing the most valuable type-strain genomes for metagenomic binning, comparative biology and taxonomic classification.</title>
        <authorList>
            <person name="Goeker M."/>
        </authorList>
    </citation>
    <scope>NUCLEOTIDE SEQUENCE [LARGE SCALE GENOMIC DNA]</scope>
    <source>
        <strain evidence="2 3">DSM 23240</strain>
    </source>
</reference>
<dbReference type="Proteomes" id="UP000571084">
    <property type="component" value="Unassembled WGS sequence"/>
</dbReference>